<dbReference type="PROSITE" id="PS00761">
    <property type="entry name" value="SPASE_I_3"/>
    <property type="match status" value="1"/>
</dbReference>
<comment type="similarity">
    <text evidence="3 7">Belongs to the peptidase S26 family.</text>
</comment>
<dbReference type="EC" id="3.4.21.89" evidence="4 7"/>
<reference evidence="9 10" key="1">
    <citation type="submission" date="2020-08" db="EMBL/GenBank/DDBJ databases">
        <title>Sequencing the genomes of 1000 actinobacteria strains.</title>
        <authorList>
            <person name="Klenk H.-P."/>
        </authorList>
    </citation>
    <scope>NUCLEOTIDE SEQUENCE [LARGE SCALE GENOMIC DNA]</scope>
    <source>
        <strain evidence="9 10">DSM 45362</strain>
    </source>
</reference>
<dbReference type="PRINTS" id="PR00727">
    <property type="entry name" value="LEADERPTASE"/>
</dbReference>
<proteinExistence type="inferred from homology"/>
<keyword evidence="10" id="KW-1185">Reference proteome</keyword>
<dbReference type="PANTHER" id="PTHR43390">
    <property type="entry name" value="SIGNAL PEPTIDASE I"/>
    <property type="match status" value="1"/>
</dbReference>
<feature type="active site" evidence="6">
    <location>
        <position position="51"/>
    </location>
</feature>
<evidence type="ECO:0000256" key="1">
    <source>
        <dbReference type="ARBA" id="ARBA00000677"/>
    </source>
</evidence>
<dbReference type="InterPro" id="IPR000223">
    <property type="entry name" value="Pept_S26A_signal_pept_1"/>
</dbReference>
<dbReference type="EMBL" id="JACHMN010000003">
    <property type="protein sequence ID" value="MBB5872226.1"/>
    <property type="molecule type" value="Genomic_DNA"/>
</dbReference>
<dbReference type="InterPro" id="IPR019533">
    <property type="entry name" value="Peptidase_S26"/>
</dbReference>
<dbReference type="Gene3D" id="2.10.109.10">
    <property type="entry name" value="Umud Fragment, subunit A"/>
    <property type="match status" value="1"/>
</dbReference>
<feature type="active site" evidence="6">
    <location>
        <position position="99"/>
    </location>
</feature>
<dbReference type="GO" id="GO:0009003">
    <property type="term" value="F:signal peptidase activity"/>
    <property type="evidence" value="ECO:0007669"/>
    <property type="project" value="UniProtKB-EC"/>
</dbReference>
<keyword evidence="7" id="KW-0645">Protease</keyword>
<comment type="catalytic activity">
    <reaction evidence="1 7">
        <text>Cleavage of hydrophobic, N-terminal signal or leader sequences from secreted and periplasmic proteins.</text>
        <dbReference type="EC" id="3.4.21.89"/>
    </reaction>
</comment>
<evidence type="ECO:0000256" key="7">
    <source>
        <dbReference type="RuleBase" id="RU362042"/>
    </source>
</evidence>
<keyword evidence="7" id="KW-0472">Membrane</keyword>
<keyword evidence="5 7" id="KW-0378">Hydrolase</keyword>
<name>A0A841BXH5_9ACTN</name>
<feature type="domain" description="Peptidase S26" evidence="8">
    <location>
        <begin position="24"/>
        <end position="197"/>
    </location>
</feature>
<dbReference type="CDD" id="cd06530">
    <property type="entry name" value="S26_SPase_I"/>
    <property type="match status" value="1"/>
</dbReference>
<accession>A0A841BXH5</accession>
<evidence type="ECO:0000256" key="2">
    <source>
        <dbReference type="ARBA" id="ARBA00004401"/>
    </source>
</evidence>
<dbReference type="NCBIfam" id="TIGR02227">
    <property type="entry name" value="sigpep_I_bact"/>
    <property type="match status" value="1"/>
</dbReference>
<comment type="subcellular location">
    <subcellularLocation>
        <location evidence="2">Cell membrane</location>
        <topology evidence="2">Single-pass type II membrane protein</topology>
    </subcellularLocation>
    <subcellularLocation>
        <location evidence="7">Membrane</location>
        <topology evidence="7">Single-pass type II membrane protein</topology>
    </subcellularLocation>
</comment>
<evidence type="ECO:0000256" key="6">
    <source>
        <dbReference type="PIRSR" id="PIRSR600223-1"/>
    </source>
</evidence>
<evidence type="ECO:0000259" key="8">
    <source>
        <dbReference type="Pfam" id="PF10502"/>
    </source>
</evidence>
<evidence type="ECO:0000256" key="5">
    <source>
        <dbReference type="ARBA" id="ARBA00022801"/>
    </source>
</evidence>
<dbReference type="PANTHER" id="PTHR43390:SF1">
    <property type="entry name" value="CHLOROPLAST PROCESSING PEPTIDASE"/>
    <property type="match status" value="1"/>
</dbReference>
<evidence type="ECO:0000256" key="3">
    <source>
        <dbReference type="ARBA" id="ARBA00009370"/>
    </source>
</evidence>
<keyword evidence="7" id="KW-0812">Transmembrane</keyword>
<dbReference type="GO" id="GO:0006465">
    <property type="term" value="P:signal peptide processing"/>
    <property type="evidence" value="ECO:0007669"/>
    <property type="project" value="InterPro"/>
</dbReference>
<evidence type="ECO:0000313" key="9">
    <source>
        <dbReference type="EMBL" id="MBB5872226.1"/>
    </source>
</evidence>
<evidence type="ECO:0000313" key="10">
    <source>
        <dbReference type="Proteomes" id="UP000587527"/>
    </source>
</evidence>
<dbReference type="Pfam" id="PF10502">
    <property type="entry name" value="Peptidase_S26"/>
    <property type="match status" value="1"/>
</dbReference>
<dbReference type="RefSeq" id="WP_184841654.1">
    <property type="nucleotide sequence ID" value="NZ_JACHMN010000003.1"/>
</dbReference>
<dbReference type="GO" id="GO:0004252">
    <property type="term" value="F:serine-type endopeptidase activity"/>
    <property type="evidence" value="ECO:0007669"/>
    <property type="project" value="InterPro"/>
</dbReference>
<comment type="caution">
    <text evidence="9">The sequence shown here is derived from an EMBL/GenBank/DDBJ whole genome shotgun (WGS) entry which is preliminary data.</text>
</comment>
<dbReference type="InterPro" id="IPR036286">
    <property type="entry name" value="LexA/Signal_pep-like_sf"/>
</dbReference>
<organism evidence="9 10">
    <name type="scientific">Allocatelliglobosispora scoriae</name>
    <dbReference type="NCBI Taxonomy" id="643052"/>
    <lineage>
        <taxon>Bacteria</taxon>
        <taxon>Bacillati</taxon>
        <taxon>Actinomycetota</taxon>
        <taxon>Actinomycetes</taxon>
        <taxon>Micromonosporales</taxon>
        <taxon>Micromonosporaceae</taxon>
        <taxon>Allocatelliglobosispora</taxon>
    </lineage>
</organism>
<dbReference type="Proteomes" id="UP000587527">
    <property type="component" value="Unassembled WGS sequence"/>
</dbReference>
<feature type="transmembrane region" description="Helical" evidence="7">
    <location>
        <begin position="23"/>
        <end position="46"/>
    </location>
</feature>
<dbReference type="SUPFAM" id="SSF51306">
    <property type="entry name" value="LexA/Signal peptidase"/>
    <property type="match status" value="1"/>
</dbReference>
<sequence>MIDEQTKPSKHAKKSGGSFWKELPILLGVALLVAFLVRAFVVQTFYIPSPSMEHTLDIDDRVLVNKLVYDFRSPHRGEIIVFESPLSWRSNPDEKDFIKRVIGVGGDKVTCCDGKGRIMINGKPLDETYIFTEDGVTDPAATENFEVTIPPGRLWVMGDHRSASGDSLANYRKNKSDLNAATIAEDKVVGRAFVLFWPFDRATWLTVPETYDDVPTSGS</sequence>
<dbReference type="InterPro" id="IPR019758">
    <property type="entry name" value="Pept_S26A_signal_pept_1_CS"/>
</dbReference>
<evidence type="ECO:0000256" key="4">
    <source>
        <dbReference type="ARBA" id="ARBA00013208"/>
    </source>
</evidence>
<protein>
    <recommendedName>
        <fullName evidence="4 7">Signal peptidase I</fullName>
        <ecNumber evidence="4 7">3.4.21.89</ecNumber>
    </recommendedName>
</protein>
<gene>
    <name evidence="9" type="ORF">F4553_005660</name>
</gene>
<keyword evidence="7" id="KW-1133">Transmembrane helix</keyword>
<dbReference type="GO" id="GO:0005886">
    <property type="term" value="C:plasma membrane"/>
    <property type="evidence" value="ECO:0007669"/>
    <property type="project" value="UniProtKB-SubCell"/>
</dbReference>
<dbReference type="AlphaFoldDB" id="A0A841BXH5"/>